<evidence type="ECO:0000313" key="2">
    <source>
        <dbReference type="Proteomes" id="UP001178507"/>
    </source>
</evidence>
<dbReference type="AlphaFoldDB" id="A0AA36N6Z2"/>
<gene>
    <name evidence="1" type="ORF">EVOR1521_LOCUS24400</name>
</gene>
<dbReference type="Proteomes" id="UP001178507">
    <property type="component" value="Unassembled WGS sequence"/>
</dbReference>
<keyword evidence="2" id="KW-1185">Reference proteome</keyword>
<proteinExistence type="predicted"/>
<organism evidence="1 2">
    <name type="scientific">Effrenium voratum</name>
    <dbReference type="NCBI Taxonomy" id="2562239"/>
    <lineage>
        <taxon>Eukaryota</taxon>
        <taxon>Sar</taxon>
        <taxon>Alveolata</taxon>
        <taxon>Dinophyceae</taxon>
        <taxon>Suessiales</taxon>
        <taxon>Symbiodiniaceae</taxon>
        <taxon>Effrenium</taxon>
    </lineage>
</organism>
<name>A0AA36N6Z2_9DINO</name>
<evidence type="ECO:0000313" key="1">
    <source>
        <dbReference type="EMBL" id="CAJ1401210.1"/>
    </source>
</evidence>
<reference evidence="1" key="1">
    <citation type="submission" date="2023-08" db="EMBL/GenBank/DDBJ databases">
        <authorList>
            <person name="Chen Y."/>
            <person name="Shah S."/>
            <person name="Dougan E. K."/>
            <person name="Thang M."/>
            <person name="Chan C."/>
        </authorList>
    </citation>
    <scope>NUCLEOTIDE SEQUENCE</scope>
</reference>
<dbReference type="EMBL" id="CAUJNA010003405">
    <property type="protein sequence ID" value="CAJ1401210.1"/>
    <property type="molecule type" value="Genomic_DNA"/>
</dbReference>
<protein>
    <submittedName>
        <fullName evidence="1">Uncharacterized protein</fullName>
    </submittedName>
</protein>
<sequence>MPRCADGWMQQEEFCEPTGVTCPVTCSSDERICYTQDYNASGYPLAERQVCTKRNQPCNCGSHAQRCHDPWADDYFCFPLWDFQWNSAMRCPVWCTAQQEYCYVDSYDAKGNWLSVEETCVNPGETCDCTKGQNAFSCTMTDGVSTWSECLPINGGYCPPSCAANEVPCFEVEMNFRPNGTSIGFTEPPKPCAADYESCSCGREAKNCGGWCIFKEDNCPVFCEVGKKKCFIDDYDTSGNYLGDREVCVAEDQVCPCGKNTLRCPGDDMCLRKSEADLVCPCSESQKQCTVRDYTARGKLESVSTLCVNLGNKCPCGKNTLSCSDPNDPDDNICNPKYAGTVLNKCPKPCTPTEEAAGNKTCIQTHLTNTGTFESETISCLPAASCTPGRNMKKCTSGSTIPAWKPCKDFYNTAKSNSSAVGAGKKESSQVILTFESLSNGALGSSEDVRVMMNAEVYLPTGCESSLDIKTSKSNRRLKGRKLQTTGGAVLKFTVSNQGAH</sequence>
<comment type="caution">
    <text evidence="1">The sequence shown here is derived from an EMBL/GenBank/DDBJ whole genome shotgun (WGS) entry which is preliminary data.</text>
</comment>
<accession>A0AA36N6Z2</accession>